<dbReference type="InterPro" id="IPR001867">
    <property type="entry name" value="OmpR/PhoB-type_DNA-bd"/>
</dbReference>
<dbReference type="SUPFAM" id="SSF52172">
    <property type="entry name" value="CheY-like"/>
    <property type="match status" value="1"/>
</dbReference>
<dbReference type="InterPro" id="IPR039420">
    <property type="entry name" value="WalR-like"/>
</dbReference>
<keyword evidence="2" id="KW-0902">Two-component regulatory system</keyword>
<dbReference type="STRING" id="521045.Kole_0706"/>
<evidence type="ECO:0000256" key="1">
    <source>
        <dbReference type="ARBA" id="ARBA00022553"/>
    </source>
</evidence>
<dbReference type="PANTHER" id="PTHR48111:SF1">
    <property type="entry name" value="TWO-COMPONENT RESPONSE REGULATOR ORR33"/>
    <property type="match status" value="1"/>
</dbReference>
<evidence type="ECO:0000256" key="6">
    <source>
        <dbReference type="PROSITE-ProRule" id="PRU00169"/>
    </source>
</evidence>
<evidence type="ECO:0000313" key="10">
    <source>
        <dbReference type="EMBL" id="ACR79422.1"/>
    </source>
</evidence>
<feature type="domain" description="OmpR/PhoB-type" evidence="9">
    <location>
        <begin position="126"/>
        <end position="220"/>
    </location>
</feature>
<feature type="domain" description="Response regulatory" evidence="8">
    <location>
        <begin position="2"/>
        <end position="116"/>
    </location>
</feature>
<organism evidence="10 11">
    <name type="scientific">Kosmotoga olearia (strain ATCC BAA-1733 / DSM 21960 / TBF 19.5.1)</name>
    <dbReference type="NCBI Taxonomy" id="521045"/>
    <lineage>
        <taxon>Bacteria</taxon>
        <taxon>Thermotogati</taxon>
        <taxon>Thermotogota</taxon>
        <taxon>Thermotogae</taxon>
        <taxon>Kosmotogales</taxon>
        <taxon>Kosmotogaceae</taxon>
        <taxon>Kosmotoga</taxon>
    </lineage>
</organism>
<feature type="modified residue" description="4-aspartylphosphate" evidence="6">
    <location>
        <position position="51"/>
    </location>
</feature>
<evidence type="ECO:0000313" key="11">
    <source>
        <dbReference type="Proteomes" id="UP000002382"/>
    </source>
</evidence>
<keyword evidence="5" id="KW-0804">Transcription</keyword>
<reference evidence="10 11" key="1">
    <citation type="submission" date="2009-06" db="EMBL/GenBank/DDBJ databases">
        <title>Complete sequence of Thermotogales bacterium TBF 19.5.1.</title>
        <authorList>
            <consortium name="US DOE Joint Genome Institute"/>
            <person name="Lucas S."/>
            <person name="Copeland A."/>
            <person name="Lapidus A."/>
            <person name="Glavina del Rio T."/>
            <person name="Tice H."/>
            <person name="Bruce D."/>
            <person name="Goodwin L."/>
            <person name="Pitluck S."/>
            <person name="Chertkov O."/>
            <person name="Brettin T."/>
            <person name="Detter J.C."/>
            <person name="Han C."/>
            <person name="Schmutz J."/>
            <person name="Larimer F."/>
            <person name="Land M."/>
            <person name="Hauser L."/>
            <person name="Kyrpides N."/>
            <person name="Ovchinnikova G."/>
            <person name="Noll K."/>
        </authorList>
    </citation>
    <scope>NUCLEOTIDE SEQUENCE [LARGE SCALE GENOMIC DNA]</scope>
    <source>
        <strain evidence="11">ATCC BAA-1733 / DSM 21960 / TBF 19.5.1</strain>
    </source>
</reference>
<dbReference type="FunFam" id="1.10.10.10:FF:000018">
    <property type="entry name" value="DNA-binding response regulator ResD"/>
    <property type="match status" value="1"/>
</dbReference>
<proteinExistence type="predicted"/>
<dbReference type="HOGENOM" id="CLU_000445_30_4_0"/>
<dbReference type="SUPFAM" id="SSF46894">
    <property type="entry name" value="C-terminal effector domain of the bipartite response regulators"/>
    <property type="match status" value="1"/>
</dbReference>
<dbReference type="GO" id="GO:0032993">
    <property type="term" value="C:protein-DNA complex"/>
    <property type="evidence" value="ECO:0007669"/>
    <property type="project" value="TreeGrafter"/>
</dbReference>
<dbReference type="InterPro" id="IPR001789">
    <property type="entry name" value="Sig_transdc_resp-reg_receiver"/>
</dbReference>
<evidence type="ECO:0000259" key="9">
    <source>
        <dbReference type="PROSITE" id="PS51755"/>
    </source>
</evidence>
<evidence type="ECO:0000256" key="2">
    <source>
        <dbReference type="ARBA" id="ARBA00023012"/>
    </source>
</evidence>
<dbReference type="InterPro" id="IPR011006">
    <property type="entry name" value="CheY-like_superfamily"/>
</dbReference>
<dbReference type="KEGG" id="kol:Kole_0706"/>
<keyword evidence="4 7" id="KW-0238">DNA-binding</keyword>
<keyword evidence="3" id="KW-0805">Transcription regulation</keyword>
<reference evidence="10 11" key="2">
    <citation type="journal article" date="2011" name="J. Bacteriol.">
        <title>Genome Sequence of Kosmotoga olearia Strain TBF 19.5.1, a Thermophilic Bacterium with a Wide Growth Temperature Range, Isolated from the Troll B Oil Platform in the North Sea.</title>
        <authorList>
            <person name="Swithers K.S."/>
            <person name="Dipippo J.L."/>
            <person name="Bruce D.C."/>
            <person name="Detter C."/>
            <person name="Tapia R."/>
            <person name="Han S."/>
            <person name="Goodwin L.A."/>
            <person name="Han J."/>
            <person name="Woyke T."/>
            <person name="Pitluck S."/>
            <person name="Pennacchio L."/>
            <person name="Nolan M."/>
            <person name="Mikhailova N."/>
            <person name="Land M.L."/>
            <person name="Nesbo C.L."/>
            <person name="Gogarten J.P."/>
            <person name="Noll K.M."/>
        </authorList>
    </citation>
    <scope>NUCLEOTIDE SEQUENCE [LARGE SCALE GENOMIC DNA]</scope>
    <source>
        <strain evidence="11">ATCC BAA-1733 / DSM 21960 / TBF 19.5.1</strain>
    </source>
</reference>
<evidence type="ECO:0000256" key="5">
    <source>
        <dbReference type="ARBA" id="ARBA00023163"/>
    </source>
</evidence>
<dbReference type="AlphaFoldDB" id="C5CFK4"/>
<name>C5CFK4_KOSOT</name>
<dbReference type="SMART" id="SM00448">
    <property type="entry name" value="REC"/>
    <property type="match status" value="1"/>
</dbReference>
<dbReference type="RefSeq" id="WP_015868088.1">
    <property type="nucleotide sequence ID" value="NC_012785.1"/>
</dbReference>
<dbReference type="Gene3D" id="3.40.50.2300">
    <property type="match status" value="1"/>
</dbReference>
<dbReference type="InterPro" id="IPR036388">
    <property type="entry name" value="WH-like_DNA-bd_sf"/>
</dbReference>
<evidence type="ECO:0000256" key="7">
    <source>
        <dbReference type="PROSITE-ProRule" id="PRU01091"/>
    </source>
</evidence>
<dbReference type="Proteomes" id="UP000002382">
    <property type="component" value="Chromosome"/>
</dbReference>
<evidence type="ECO:0000256" key="3">
    <source>
        <dbReference type="ARBA" id="ARBA00023015"/>
    </source>
</evidence>
<dbReference type="PROSITE" id="PS51755">
    <property type="entry name" value="OMPR_PHOB"/>
    <property type="match status" value="1"/>
</dbReference>
<dbReference type="OrthoDB" id="48397at2"/>
<dbReference type="GO" id="GO:0000976">
    <property type="term" value="F:transcription cis-regulatory region binding"/>
    <property type="evidence" value="ECO:0007669"/>
    <property type="project" value="TreeGrafter"/>
</dbReference>
<dbReference type="FunFam" id="3.40.50.2300:FF:000001">
    <property type="entry name" value="DNA-binding response regulator PhoB"/>
    <property type="match status" value="1"/>
</dbReference>
<keyword evidence="11" id="KW-1185">Reference proteome</keyword>
<dbReference type="eggNOG" id="COG0745">
    <property type="taxonomic scope" value="Bacteria"/>
</dbReference>
<accession>C5CFK4</accession>
<dbReference type="Pfam" id="PF00072">
    <property type="entry name" value="Response_reg"/>
    <property type="match status" value="1"/>
</dbReference>
<dbReference type="SMART" id="SM00862">
    <property type="entry name" value="Trans_reg_C"/>
    <property type="match status" value="1"/>
</dbReference>
<dbReference type="Pfam" id="PF00486">
    <property type="entry name" value="Trans_reg_C"/>
    <property type="match status" value="1"/>
</dbReference>
<sequence length="226" mass="26035">MKILVVDDDPDILNIVKTACEQECFNVRTANSARNMWEALENDPPDLIVLDIMLPDASGLDVIKKLKRKYEEIPVIFLTARKSDLDMILGLELGADDYITKPFNPRTLIARIKAVSRRYEMGPKDRNVVKLGDIEIDMNSYSMIKDGKKEELPRKEFELLKLMIENPGKVFNRQEILDRVWGMDFFGDFRTVDVHISKLREKIGSEFIKTVRGVGYKLVIPEDEKS</sequence>
<dbReference type="InterPro" id="IPR016032">
    <property type="entry name" value="Sig_transdc_resp-reg_C-effctor"/>
</dbReference>
<dbReference type="EMBL" id="CP001634">
    <property type="protein sequence ID" value="ACR79422.1"/>
    <property type="molecule type" value="Genomic_DNA"/>
</dbReference>
<dbReference type="GO" id="GO:0005829">
    <property type="term" value="C:cytosol"/>
    <property type="evidence" value="ECO:0007669"/>
    <property type="project" value="TreeGrafter"/>
</dbReference>
<dbReference type="Gene3D" id="1.10.10.10">
    <property type="entry name" value="Winged helix-like DNA-binding domain superfamily/Winged helix DNA-binding domain"/>
    <property type="match status" value="1"/>
</dbReference>
<evidence type="ECO:0000256" key="4">
    <source>
        <dbReference type="ARBA" id="ARBA00023125"/>
    </source>
</evidence>
<keyword evidence="1 6" id="KW-0597">Phosphoprotein</keyword>
<gene>
    <name evidence="10" type="ordered locus">Kole_0706</name>
</gene>
<protein>
    <submittedName>
        <fullName evidence="10">Two component transcriptional regulator, winged helix family</fullName>
    </submittedName>
</protein>
<dbReference type="CDD" id="cd00383">
    <property type="entry name" value="trans_reg_C"/>
    <property type="match status" value="1"/>
</dbReference>
<dbReference type="PROSITE" id="PS50110">
    <property type="entry name" value="RESPONSE_REGULATORY"/>
    <property type="match status" value="1"/>
</dbReference>
<dbReference type="Gene3D" id="6.10.250.690">
    <property type="match status" value="1"/>
</dbReference>
<feature type="DNA-binding region" description="OmpR/PhoB-type" evidence="7">
    <location>
        <begin position="126"/>
        <end position="220"/>
    </location>
</feature>
<dbReference type="GO" id="GO:0006355">
    <property type="term" value="P:regulation of DNA-templated transcription"/>
    <property type="evidence" value="ECO:0007669"/>
    <property type="project" value="InterPro"/>
</dbReference>
<dbReference type="GO" id="GO:0000156">
    <property type="term" value="F:phosphorelay response regulator activity"/>
    <property type="evidence" value="ECO:0007669"/>
    <property type="project" value="TreeGrafter"/>
</dbReference>
<dbReference type="PANTHER" id="PTHR48111">
    <property type="entry name" value="REGULATOR OF RPOS"/>
    <property type="match status" value="1"/>
</dbReference>
<evidence type="ECO:0000259" key="8">
    <source>
        <dbReference type="PROSITE" id="PS50110"/>
    </source>
</evidence>